<keyword evidence="1" id="KW-0285">Flavoprotein</keyword>
<evidence type="ECO:0000256" key="1">
    <source>
        <dbReference type="ARBA" id="ARBA00022630"/>
    </source>
</evidence>
<dbReference type="OrthoDB" id="2915840at2759"/>
<sequence>MDSDTRQEGGIWDVVIVGGGWQGIAAAKTYLDLQPMIKLLIVDSNRTIGGVWALENLHPKLNTQNTLGTFEYSWYPMSSQEFGVEEGAHIPGKVVHQYLSAVAQRFQILQRIRFSILVLSAEKSPEGGWLLTVKDSATSEAESFLRCEKLIVATGITSRPRQSNLAGRDRFKGPFLLYADLLRGTGREVLDNAAVSSVTVIGGSKGSYDAVSWAIDAGKSVNWIIQRSGHGPAWMTPAALSVVGFRPQFETFPTRRAFSVLSPCVWAEDGVFAGLRWLLHQTSVGRLLVDMLWFILSHVVLKSLQILPDDLLSNLQPSCGIQWQASSTGTLNYPGGDFYRRVKRANVSIHRQDITSSTEHGLQLGDGTEVRTDAIIHVTGWRWTCPFDLVGINTLEHGIPTVAGDSHDTTQWHLRSQEMRQHMTSRFPYLMKAPQPPSSSQASSRPSLGRGPESTPWCLYRCIAPPCQVRTEGSGSGSGHRDLVFVGFFNTFPKVLLSEIQALWAVAYLQGRIGWAVGDEPSQVQIAHEAQMWSCWAALRYPFGHASKYPDTAFDIIPYFDVLLKDLGLETKRKQGWLKELCSPYGVSDYRGIIEEFQMLQVRGG</sequence>
<dbReference type="Gene3D" id="3.50.50.60">
    <property type="entry name" value="FAD/NAD(P)-binding domain"/>
    <property type="match status" value="1"/>
</dbReference>
<dbReference type="HOGENOM" id="CLU_019225_1_0_1"/>
<accession>W9YY76</accession>
<dbReference type="Pfam" id="PF13738">
    <property type="entry name" value="Pyr_redox_3"/>
    <property type="match status" value="1"/>
</dbReference>
<dbReference type="EMBL" id="AMGY01000003">
    <property type="protein sequence ID" value="EXJ87254.1"/>
    <property type="molecule type" value="Genomic_DNA"/>
</dbReference>
<dbReference type="AlphaFoldDB" id="W9YY76"/>
<organism evidence="5 6">
    <name type="scientific">Capronia epimyces CBS 606.96</name>
    <dbReference type="NCBI Taxonomy" id="1182542"/>
    <lineage>
        <taxon>Eukaryota</taxon>
        <taxon>Fungi</taxon>
        <taxon>Dikarya</taxon>
        <taxon>Ascomycota</taxon>
        <taxon>Pezizomycotina</taxon>
        <taxon>Eurotiomycetes</taxon>
        <taxon>Chaetothyriomycetidae</taxon>
        <taxon>Chaetothyriales</taxon>
        <taxon>Herpotrichiellaceae</taxon>
        <taxon>Capronia</taxon>
    </lineage>
</organism>
<dbReference type="Proteomes" id="UP000019478">
    <property type="component" value="Unassembled WGS sequence"/>
</dbReference>
<keyword evidence="3" id="KW-0560">Oxidoreductase</keyword>
<proteinExistence type="predicted"/>
<evidence type="ECO:0008006" key="7">
    <source>
        <dbReference type="Google" id="ProtNLM"/>
    </source>
</evidence>
<name>W9YY76_9EURO</name>
<dbReference type="GO" id="GO:0016491">
    <property type="term" value="F:oxidoreductase activity"/>
    <property type="evidence" value="ECO:0007669"/>
    <property type="project" value="UniProtKB-KW"/>
</dbReference>
<evidence type="ECO:0000256" key="3">
    <source>
        <dbReference type="ARBA" id="ARBA00023002"/>
    </source>
</evidence>
<evidence type="ECO:0000256" key="2">
    <source>
        <dbReference type="ARBA" id="ARBA00022827"/>
    </source>
</evidence>
<comment type="caution">
    <text evidence="5">The sequence shown here is derived from an EMBL/GenBank/DDBJ whole genome shotgun (WGS) entry which is preliminary data.</text>
</comment>
<dbReference type="PANTHER" id="PTHR23023">
    <property type="entry name" value="DIMETHYLANILINE MONOOXYGENASE"/>
    <property type="match status" value="1"/>
</dbReference>
<dbReference type="GeneID" id="19168333"/>
<dbReference type="InterPro" id="IPR050346">
    <property type="entry name" value="FMO-like"/>
</dbReference>
<feature type="compositionally biased region" description="Low complexity" evidence="4">
    <location>
        <begin position="438"/>
        <end position="447"/>
    </location>
</feature>
<protein>
    <recommendedName>
        <fullName evidence="7">L-ornithine N(5)-oxygenase</fullName>
    </recommendedName>
</protein>
<evidence type="ECO:0000313" key="6">
    <source>
        <dbReference type="Proteomes" id="UP000019478"/>
    </source>
</evidence>
<evidence type="ECO:0000313" key="5">
    <source>
        <dbReference type="EMBL" id="EXJ87254.1"/>
    </source>
</evidence>
<keyword evidence="6" id="KW-1185">Reference proteome</keyword>
<gene>
    <name evidence="5" type="ORF">A1O3_04213</name>
</gene>
<evidence type="ECO:0000256" key="4">
    <source>
        <dbReference type="SAM" id="MobiDB-lite"/>
    </source>
</evidence>
<dbReference type="eggNOG" id="KOG1399">
    <property type="taxonomic scope" value="Eukaryota"/>
</dbReference>
<dbReference type="InterPro" id="IPR036188">
    <property type="entry name" value="FAD/NAD-bd_sf"/>
</dbReference>
<keyword evidence="2" id="KW-0274">FAD</keyword>
<dbReference type="SUPFAM" id="SSF51905">
    <property type="entry name" value="FAD/NAD(P)-binding domain"/>
    <property type="match status" value="2"/>
</dbReference>
<reference evidence="5 6" key="1">
    <citation type="submission" date="2013-03" db="EMBL/GenBank/DDBJ databases">
        <title>The Genome Sequence of Capronia epimyces CBS 606.96.</title>
        <authorList>
            <consortium name="The Broad Institute Genomics Platform"/>
            <person name="Cuomo C."/>
            <person name="de Hoog S."/>
            <person name="Gorbushina A."/>
            <person name="Walker B."/>
            <person name="Young S.K."/>
            <person name="Zeng Q."/>
            <person name="Gargeya S."/>
            <person name="Fitzgerald M."/>
            <person name="Haas B."/>
            <person name="Abouelleil A."/>
            <person name="Allen A.W."/>
            <person name="Alvarado L."/>
            <person name="Arachchi H.M."/>
            <person name="Berlin A.M."/>
            <person name="Chapman S.B."/>
            <person name="Gainer-Dewar J."/>
            <person name="Goldberg J."/>
            <person name="Griggs A."/>
            <person name="Gujja S."/>
            <person name="Hansen M."/>
            <person name="Howarth C."/>
            <person name="Imamovic A."/>
            <person name="Ireland A."/>
            <person name="Larimer J."/>
            <person name="McCowan C."/>
            <person name="Murphy C."/>
            <person name="Pearson M."/>
            <person name="Poon T.W."/>
            <person name="Priest M."/>
            <person name="Roberts A."/>
            <person name="Saif S."/>
            <person name="Shea T."/>
            <person name="Sisk P."/>
            <person name="Sykes S."/>
            <person name="Wortman J."/>
            <person name="Nusbaum C."/>
            <person name="Birren B."/>
        </authorList>
    </citation>
    <scope>NUCLEOTIDE SEQUENCE [LARGE SCALE GENOMIC DNA]</scope>
    <source>
        <strain evidence="5 6">CBS 606.96</strain>
    </source>
</reference>
<dbReference type="RefSeq" id="XP_007732533.1">
    <property type="nucleotide sequence ID" value="XM_007734343.1"/>
</dbReference>
<feature type="region of interest" description="Disordered" evidence="4">
    <location>
        <begin position="430"/>
        <end position="450"/>
    </location>
</feature>